<dbReference type="Pfam" id="PF00102">
    <property type="entry name" value="Y_phosphatase"/>
    <property type="match status" value="1"/>
</dbReference>
<feature type="domain" description="Tyrosine specific protein phosphatases" evidence="3">
    <location>
        <begin position="418"/>
        <end position="476"/>
    </location>
</feature>
<dbReference type="GeneID" id="92510390"/>
<evidence type="ECO:0000313" key="5">
    <source>
        <dbReference type="Proteomes" id="UP000673552"/>
    </source>
</evidence>
<dbReference type="InterPro" id="IPR050348">
    <property type="entry name" value="Protein-Tyr_Phosphatase"/>
</dbReference>
<evidence type="ECO:0000259" key="3">
    <source>
        <dbReference type="PROSITE" id="PS50056"/>
    </source>
</evidence>
<organism evidence="4 5">
    <name type="scientific">Leishmania martiniquensis</name>
    <dbReference type="NCBI Taxonomy" id="1580590"/>
    <lineage>
        <taxon>Eukaryota</taxon>
        <taxon>Discoba</taxon>
        <taxon>Euglenozoa</taxon>
        <taxon>Kinetoplastea</taxon>
        <taxon>Metakinetoplastina</taxon>
        <taxon>Trypanosomatida</taxon>
        <taxon>Trypanosomatidae</taxon>
        <taxon>Leishmaniinae</taxon>
        <taxon>Leishmania</taxon>
    </lineage>
</organism>
<dbReference type="PANTHER" id="PTHR19134">
    <property type="entry name" value="RECEPTOR-TYPE TYROSINE-PROTEIN PHOSPHATASE"/>
    <property type="match status" value="1"/>
</dbReference>
<dbReference type="PROSITE" id="PS50055">
    <property type="entry name" value="TYR_PHOSPHATASE_PTP"/>
    <property type="match status" value="1"/>
</dbReference>
<dbReference type="PANTHER" id="PTHR19134:SF449">
    <property type="entry name" value="TYROSINE-PROTEIN PHOSPHATASE 1"/>
    <property type="match status" value="1"/>
</dbReference>
<protein>
    <recommendedName>
        <fullName evidence="6">Protein-tyrosine-phosphatase</fullName>
    </recommendedName>
</protein>
<dbReference type="SUPFAM" id="SSF52799">
    <property type="entry name" value="(Phosphotyrosine protein) phosphatases II"/>
    <property type="match status" value="1"/>
</dbReference>
<dbReference type="PROSITE" id="PS50056">
    <property type="entry name" value="TYR_PHOSPHATASE_2"/>
    <property type="match status" value="1"/>
</dbReference>
<comment type="caution">
    <text evidence="4">The sequence shown here is derived from an EMBL/GenBank/DDBJ whole genome shotgun (WGS) entry which is preliminary data.</text>
</comment>
<feature type="region of interest" description="Disordered" evidence="1">
    <location>
        <begin position="45"/>
        <end position="73"/>
    </location>
</feature>
<feature type="compositionally biased region" description="Basic and acidic residues" evidence="1">
    <location>
        <begin position="1"/>
        <end position="10"/>
    </location>
</feature>
<proteinExistence type="predicted"/>
<dbReference type="AlphaFoldDB" id="A0A836K8K6"/>
<dbReference type="Proteomes" id="UP000673552">
    <property type="component" value="Chromosome 36"/>
</dbReference>
<dbReference type="PRINTS" id="PR00700">
    <property type="entry name" value="PRTYPHPHTASE"/>
</dbReference>
<evidence type="ECO:0000259" key="2">
    <source>
        <dbReference type="PROSITE" id="PS50055"/>
    </source>
</evidence>
<accession>A0A836K8K6</accession>
<feature type="domain" description="Tyrosine-protein phosphatase" evidence="2">
    <location>
        <begin position="104"/>
        <end position="485"/>
    </location>
</feature>
<dbReference type="EMBL" id="JAFEUZ010000036">
    <property type="protein sequence ID" value="KAG5464046.1"/>
    <property type="molecule type" value="Genomic_DNA"/>
</dbReference>
<feature type="compositionally biased region" description="Polar residues" evidence="1">
    <location>
        <begin position="47"/>
        <end position="58"/>
    </location>
</feature>
<dbReference type="SMART" id="SM00194">
    <property type="entry name" value="PTPc"/>
    <property type="match status" value="1"/>
</dbReference>
<dbReference type="InterPro" id="IPR003595">
    <property type="entry name" value="Tyr_Pase_cat"/>
</dbReference>
<feature type="region of interest" description="Disordered" evidence="1">
    <location>
        <begin position="1"/>
        <end position="29"/>
    </location>
</feature>
<gene>
    <name evidence="4" type="ORF">LSCM1_00226</name>
</gene>
<dbReference type="InterPro" id="IPR000387">
    <property type="entry name" value="Tyr_Pase_dom"/>
</dbReference>
<dbReference type="Gene3D" id="3.90.190.10">
    <property type="entry name" value="Protein tyrosine phosphatase superfamily"/>
    <property type="match status" value="1"/>
</dbReference>
<evidence type="ECO:0000256" key="1">
    <source>
        <dbReference type="SAM" id="MobiDB-lite"/>
    </source>
</evidence>
<dbReference type="InterPro" id="IPR029021">
    <property type="entry name" value="Prot-tyrosine_phosphatase-like"/>
</dbReference>
<name>A0A836K8K6_9TRYP</name>
<dbReference type="RefSeq" id="XP_067173983.1">
    <property type="nucleotide sequence ID" value="XM_067317878.1"/>
</dbReference>
<reference evidence="4 5" key="1">
    <citation type="submission" date="2021-03" db="EMBL/GenBank/DDBJ databases">
        <title>Leishmania (Mundinia) martiniquensis Genome sequencing and assembly.</title>
        <authorList>
            <person name="Almutairi H."/>
            <person name="Gatherer D."/>
        </authorList>
    </citation>
    <scope>NUCLEOTIDE SEQUENCE [LARGE SCALE GENOMIC DNA]</scope>
    <source>
        <strain evidence="4">LSCM1</strain>
    </source>
</reference>
<dbReference type="PROSITE" id="PS00383">
    <property type="entry name" value="TYR_PHOSPHATASE_1"/>
    <property type="match status" value="1"/>
</dbReference>
<dbReference type="SMART" id="SM00404">
    <property type="entry name" value="PTPc_motif"/>
    <property type="match status" value="1"/>
</dbReference>
<dbReference type="CDD" id="cd00047">
    <property type="entry name" value="PTPc"/>
    <property type="match status" value="1"/>
</dbReference>
<evidence type="ECO:0000313" key="4">
    <source>
        <dbReference type="EMBL" id="KAG5464046.1"/>
    </source>
</evidence>
<feature type="region of interest" description="Disordered" evidence="1">
    <location>
        <begin position="157"/>
        <end position="179"/>
    </location>
</feature>
<sequence>MSHDVTRDRPSSLPRNCSSSGDGGPAGASTLTASAIAALAHPASSTQGSSVNVASSGHSLCESHSADGGTSTSEILIDAPCSERERNPDFNLYKLPIEEQFDLIEKEFAAIESSTMNSRLYNFTTSNANPTKNRYINVLANEETIFPPTCSASALTAKSGPQLPTPRCPPSRASAPMSSIKSLTSTAQKVWGAAEQRLRGTLRGSTSPRSAEGKERFATDCVAKERPQCYINANVVDMSVEPVFVASQAPVQECIEDFLSVLYSCEVTLVLMLTELEEAGLVKADRYWPADDAPADRIESFGNMCVYKDQQDPYAYDAAHELVRRPFYMRPSAEPMAHAHKVVMYQYVGWPDRGVPDSTESFEELLKIIHHHVAASPASREAVAGLESTARVSITLSSSTDNGSKNTRSSIGAGRLTPPVFVHCSAGIGRTGTLIGAYTAIKLTEAGLLTNTSIRRIVTDMRKARFGMVQRVEQYMFLYMIVLQHMGVDARKFSRRMQPRADLYNMRWMEARQKALLEARAAKR</sequence>
<dbReference type="KEGG" id="lmat:92510390"/>
<dbReference type="OrthoDB" id="10253954at2759"/>
<dbReference type="InterPro" id="IPR000242">
    <property type="entry name" value="PTP_cat"/>
</dbReference>
<keyword evidence="5" id="KW-1185">Reference proteome</keyword>
<dbReference type="InterPro" id="IPR016130">
    <property type="entry name" value="Tyr_Pase_AS"/>
</dbReference>
<dbReference type="GO" id="GO:0004725">
    <property type="term" value="F:protein tyrosine phosphatase activity"/>
    <property type="evidence" value="ECO:0007669"/>
    <property type="project" value="InterPro"/>
</dbReference>
<evidence type="ECO:0008006" key="6">
    <source>
        <dbReference type="Google" id="ProtNLM"/>
    </source>
</evidence>